<proteinExistence type="predicted"/>
<sequence length="66" mass="7483">MGRGVTLWLCRPSIRTRWWAGHHGNCLRNSVLTSQTGVSHHSSSTVMRCHLERAVESPHVYMQPDA</sequence>
<evidence type="ECO:0000313" key="1">
    <source>
        <dbReference type="EMBL" id="KAK7153117.1"/>
    </source>
</evidence>
<reference evidence="1 2" key="1">
    <citation type="submission" date="2024-02" db="EMBL/GenBank/DDBJ databases">
        <title>Chromosome-level genome assembly of the Eurasian Minnow (Phoxinus phoxinus).</title>
        <authorList>
            <person name="Oriowo T.O."/>
            <person name="Martin S."/>
            <person name="Stange M."/>
            <person name="Chrysostomakis Y."/>
            <person name="Brown T."/>
            <person name="Winkler S."/>
            <person name="Kukowka S."/>
            <person name="Myers E.W."/>
            <person name="Bohne A."/>
        </authorList>
    </citation>
    <scope>NUCLEOTIDE SEQUENCE [LARGE SCALE GENOMIC DNA]</scope>
    <source>
        <strain evidence="1">ZFMK-TIS-60720</strain>
        <tissue evidence="1">Whole Organism</tissue>
    </source>
</reference>
<protein>
    <submittedName>
        <fullName evidence="1">Uncharacterized protein</fullName>
    </submittedName>
</protein>
<organism evidence="1 2">
    <name type="scientific">Phoxinus phoxinus</name>
    <name type="common">Eurasian minnow</name>
    <dbReference type="NCBI Taxonomy" id="58324"/>
    <lineage>
        <taxon>Eukaryota</taxon>
        <taxon>Metazoa</taxon>
        <taxon>Chordata</taxon>
        <taxon>Craniata</taxon>
        <taxon>Vertebrata</taxon>
        <taxon>Euteleostomi</taxon>
        <taxon>Actinopterygii</taxon>
        <taxon>Neopterygii</taxon>
        <taxon>Teleostei</taxon>
        <taxon>Ostariophysi</taxon>
        <taxon>Cypriniformes</taxon>
        <taxon>Leuciscidae</taxon>
        <taxon>Phoxininae</taxon>
        <taxon>Phoxinus</taxon>
    </lineage>
</organism>
<keyword evidence="2" id="KW-1185">Reference proteome</keyword>
<dbReference type="AlphaFoldDB" id="A0AAN9H602"/>
<accession>A0AAN9H602</accession>
<name>A0AAN9H602_9TELE</name>
<dbReference type="EMBL" id="JAYKXH010000011">
    <property type="protein sequence ID" value="KAK7153117.1"/>
    <property type="molecule type" value="Genomic_DNA"/>
</dbReference>
<comment type="caution">
    <text evidence="1">The sequence shown here is derived from an EMBL/GenBank/DDBJ whole genome shotgun (WGS) entry which is preliminary data.</text>
</comment>
<dbReference type="Proteomes" id="UP001364617">
    <property type="component" value="Unassembled WGS sequence"/>
</dbReference>
<gene>
    <name evidence="1" type="ORF">R3I93_011120</name>
</gene>
<evidence type="ECO:0000313" key="2">
    <source>
        <dbReference type="Proteomes" id="UP001364617"/>
    </source>
</evidence>